<dbReference type="EMBL" id="WNNK01000021">
    <property type="protein sequence ID" value="MUF07034.1"/>
    <property type="molecule type" value="Genomic_DNA"/>
</dbReference>
<evidence type="ECO:0000313" key="3">
    <source>
        <dbReference type="Proteomes" id="UP000438196"/>
    </source>
</evidence>
<name>A0A6I3WGP9_9PSED</name>
<reference evidence="2 3" key="1">
    <citation type="submission" date="2019-11" db="EMBL/GenBank/DDBJ databases">
        <title>Pseudomonas karstica sp. nov. and Pseudomonas spelaei sp. nov. from karst caves.</title>
        <authorList>
            <person name="Zeman M."/>
        </authorList>
    </citation>
    <scope>NUCLEOTIDE SEQUENCE [LARGE SCALE GENOMIC DNA]</scope>
    <source>
        <strain evidence="2 3">CCM 7893</strain>
    </source>
</reference>
<gene>
    <name evidence="2" type="ORF">GNF76_22015</name>
</gene>
<comment type="caution">
    <text evidence="2">The sequence shown here is derived from an EMBL/GenBank/DDBJ whole genome shotgun (WGS) entry which is preliminary data.</text>
</comment>
<proteinExistence type="predicted"/>
<keyword evidence="3" id="KW-1185">Reference proteome</keyword>
<keyword evidence="1" id="KW-0472">Membrane</keyword>
<protein>
    <submittedName>
        <fullName evidence="2">Uncharacterized protein</fullName>
    </submittedName>
</protein>
<dbReference type="AlphaFoldDB" id="A0A6I3WGP9"/>
<keyword evidence="1" id="KW-0812">Transmembrane</keyword>
<evidence type="ECO:0000313" key="2">
    <source>
        <dbReference type="EMBL" id="MUF07034.1"/>
    </source>
</evidence>
<accession>A0A6I3WGP9</accession>
<sequence length="145" mass="15517">MTPERFAHLAEAYGADLHRWPAAEQPDAQALLHSGDTTALTALQQARQLDRLLDSHQLAPVDPALARRIRLSAPVARPTSFWTRYAGWLSPAGVIGVGIAGVAVGMLVASLSLPTPRLAPDILPSVFDQGDAEMVFTVNAEEAEQ</sequence>
<keyword evidence="1" id="KW-1133">Transmembrane helix</keyword>
<evidence type="ECO:0000256" key="1">
    <source>
        <dbReference type="SAM" id="Phobius"/>
    </source>
</evidence>
<dbReference type="RefSeq" id="WP_155585270.1">
    <property type="nucleotide sequence ID" value="NZ_JBHSTH010000022.1"/>
</dbReference>
<feature type="transmembrane region" description="Helical" evidence="1">
    <location>
        <begin position="88"/>
        <end position="109"/>
    </location>
</feature>
<dbReference type="OrthoDB" id="7018445at2"/>
<organism evidence="2 3">
    <name type="scientific">Pseudomonas spelaei</name>
    <dbReference type="NCBI Taxonomy" id="1055469"/>
    <lineage>
        <taxon>Bacteria</taxon>
        <taxon>Pseudomonadati</taxon>
        <taxon>Pseudomonadota</taxon>
        <taxon>Gammaproteobacteria</taxon>
        <taxon>Pseudomonadales</taxon>
        <taxon>Pseudomonadaceae</taxon>
        <taxon>Pseudomonas</taxon>
    </lineage>
</organism>
<dbReference type="Proteomes" id="UP000438196">
    <property type="component" value="Unassembled WGS sequence"/>
</dbReference>